<dbReference type="RefSeq" id="WP_077411798.1">
    <property type="nucleotide sequence ID" value="NZ_JBHRTS010000007.1"/>
</dbReference>
<protein>
    <submittedName>
        <fullName evidence="2">Alpha/beta fold hydrolase</fullName>
    </submittedName>
</protein>
<dbReference type="InterPro" id="IPR050266">
    <property type="entry name" value="AB_hydrolase_sf"/>
</dbReference>
<dbReference type="GO" id="GO:0016787">
    <property type="term" value="F:hydrolase activity"/>
    <property type="evidence" value="ECO:0007669"/>
    <property type="project" value="UniProtKB-KW"/>
</dbReference>
<dbReference type="Pfam" id="PF12697">
    <property type="entry name" value="Abhydrolase_6"/>
    <property type="match status" value="1"/>
</dbReference>
<dbReference type="InterPro" id="IPR029058">
    <property type="entry name" value="AB_hydrolase_fold"/>
</dbReference>
<evidence type="ECO:0000313" key="2">
    <source>
        <dbReference type="EMBL" id="MFC3195110.1"/>
    </source>
</evidence>
<gene>
    <name evidence="2" type="ORF">ACFODZ_12730</name>
</gene>
<dbReference type="PANTHER" id="PTHR43798">
    <property type="entry name" value="MONOACYLGLYCEROL LIPASE"/>
    <property type="match status" value="1"/>
</dbReference>
<dbReference type="InterPro" id="IPR000073">
    <property type="entry name" value="AB_hydrolase_1"/>
</dbReference>
<keyword evidence="3" id="KW-1185">Reference proteome</keyword>
<accession>A0ABV7JAF3</accession>
<sequence>MQELPAQTWGTDTGQSPIYFAHANAYPPGSYVPIIEALSGYRQVVAYKQRPLWQPTPDPDSIRNWHDLADDVIRFFDQQQLRNVVAVGHSLGSVTAFLAARKRPDLIKALVMIEPVALPWVYCALTRLFPVLVKQRVAIINKALGRPNQFESLQAAFDFHRKPRAFKRISDEHLWHYIRAGINQSADGFTLTYPREWEARVYATATYFRNQLCAAELPVLGMRGGHSDTISSAFWERWQNNPHHQFAAFPEQGHLLPLENPEGVIRAMRPFVEQHL</sequence>
<evidence type="ECO:0000313" key="3">
    <source>
        <dbReference type="Proteomes" id="UP001595533"/>
    </source>
</evidence>
<keyword evidence="2" id="KW-0378">Hydrolase</keyword>
<dbReference type="Proteomes" id="UP001595533">
    <property type="component" value="Unassembled WGS sequence"/>
</dbReference>
<dbReference type="EMBL" id="JBHRTS010000007">
    <property type="protein sequence ID" value="MFC3195110.1"/>
    <property type="molecule type" value="Genomic_DNA"/>
</dbReference>
<name>A0ABV7JAF3_9GAMM</name>
<proteinExistence type="predicted"/>
<feature type="domain" description="AB hydrolase-1" evidence="1">
    <location>
        <begin position="20"/>
        <end position="267"/>
    </location>
</feature>
<dbReference type="Gene3D" id="3.40.50.1820">
    <property type="entry name" value="alpha/beta hydrolase"/>
    <property type="match status" value="1"/>
</dbReference>
<evidence type="ECO:0000259" key="1">
    <source>
        <dbReference type="Pfam" id="PF12697"/>
    </source>
</evidence>
<dbReference type="PANTHER" id="PTHR43798:SF33">
    <property type="entry name" value="HYDROLASE, PUTATIVE (AFU_ORTHOLOGUE AFUA_2G14860)-RELATED"/>
    <property type="match status" value="1"/>
</dbReference>
<comment type="caution">
    <text evidence="2">The sequence shown here is derived from an EMBL/GenBank/DDBJ whole genome shotgun (WGS) entry which is preliminary data.</text>
</comment>
<reference evidence="3" key="1">
    <citation type="journal article" date="2019" name="Int. J. Syst. Evol. Microbiol.">
        <title>The Global Catalogue of Microorganisms (GCM) 10K type strain sequencing project: providing services to taxonomists for standard genome sequencing and annotation.</title>
        <authorList>
            <consortium name="The Broad Institute Genomics Platform"/>
            <consortium name="The Broad Institute Genome Sequencing Center for Infectious Disease"/>
            <person name="Wu L."/>
            <person name="Ma J."/>
        </authorList>
    </citation>
    <scope>NUCLEOTIDE SEQUENCE [LARGE SCALE GENOMIC DNA]</scope>
    <source>
        <strain evidence="3">KCTC 42953</strain>
    </source>
</reference>
<dbReference type="SUPFAM" id="SSF53474">
    <property type="entry name" value="alpha/beta-Hydrolases"/>
    <property type="match status" value="1"/>
</dbReference>
<organism evidence="2 3">
    <name type="scientific">Marinicella sediminis</name>
    <dbReference type="NCBI Taxonomy" id="1792834"/>
    <lineage>
        <taxon>Bacteria</taxon>
        <taxon>Pseudomonadati</taxon>
        <taxon>Pseudomonadota</taxon>
        <taxon>Gammaproteobacteria</taxon>
        <taxon>Lysobacterales</taxon>
        <taxon>Marinicellaceae</taxon>
        <taxon>Marinicella</taxon>
    </lineage>
</organism>